<dbReference type="Pfam" id="PF05742">
    <property type="entry name" value="TANGO2"/>
    <property type="match status" value="1"/>
</dbReference>
<reference evidence="1" key="1">
    <citation type="journal article" date="2015" name="Proc. Natl. Acad. Sci. U.S.A.">
        <title>Networks of energetic and metabolic interactions define dynamics in microbial communities.</title>
        <authorList>
            <person name="Embree M."/>
            <person name="Liu J.K."/>
            <person name="Al-Bassam M.M."/>
            <person name="Zengler K."/>
        </authorList>
    </citation>
    <scope>NUCLEOTIDE SEQUENCE</scope>
</reference>
<proteinExistence type="predicted"/>
<sequence length="260" mass="29754">MCMVLWANDCHPEYKLVVAANRDEFYQRPTLPAAFWSDNPQLLAGKDMLHGGTWMGVTTTGRFSTLTNYRDPSNHNPQALSRGHLVQKYLEGSPGPVSYMEKLIDIKEEFNGFNLLAGNLDDLYYFSNLEKRVIKVEKGCHGLSNSLLDVPWPKVTRGIEALSTCINNHDIVLEDLFELMADRHQPPDYELPQTGVSLELERLLAPAFVVMQDYGTRSTTVILVDRSNYVQFWERSFVPLEPGTWTEVHYEFQVEVQNDH</sequence>
<comment type="caution">
    <text evidence="1">The sequence shown here is derived from an EMBL/GenBank/DDBJ whole genome shotgun (WGS) entry which is preliminary data.</text>
</comment>
<protein>
    <recommendedName>
        <fullName evidence="2">NRDE family protein</fullName>
    </recommendedName>
</protein>
<evidence type="ECO:0008006" key="2">
    <source>
        <dbReference type="Google" id="ProtNLM"/>
    </source>
</evidence>
<organism evidence="1">
    <name type="scientific">hydrocarbon metagenome</name>
    <dbReference type="NCBI Taxonomy" id="938273"/>
    <lineage>
        <taxon>unclassified sequences</taxon>
        <taxon>metagenomes</taxon>
        <taxon>ecological metagenomes</taxon>
    </lineage>
</organism>
<dbReference type="PANTHER" id="PTHR17985:SF8">
    <property type="entry name" value="TRANSPORT AND GOLGI ORGANIZATION PROTEIN 2 HOMOLOG"/>
    <property type="match status" value="1"/>
</dbReference>
<dbReference type="PANTHER" id="PTHR17985">
    <property type="entry name" value="SER/THR-RICH PROTEIN T10 IN DGCR REGION"/>
    <property type="match status" value="1"/>
</dbReference>
<dbReference type="InterPro" id="IPR008551">
    <property type="entry name" value="TANGO2"/>
</dbReference>
<dbReference type="EMBL" id="LNQE01001813">
    <property type="protein sequence ID" value="KUG05473.1"/>
    <property type="molecule type" value="Genomic_DNA"/>
</dbReference>
<name>A0A0W8EAJ7_9ZZZZ</name>
<dbReference type="AlphaFoldDB" id="A0A0W8EAJ7"/>
<evidence type="ECO:0000313" key="1">
    <source>
        <dbReference type="EMBL" id="KUG05473.1"/>
    </source>
</evidence>
<accession>A0A0W8EAJ7</accession>
<gene>
    <name evidence="1" type="ORF">ASZ90_017155</name>
</gene>